<evidence type="ECO:0000313" key="5">
    <source>
        <dbReference type="Proteomes" id="UP000230233"/>
    </source>
</evidence>
<comment type="caution">
    <text evidence="4">The sequence shown here is derived from an EMBL/GenBank/DDBJ whole genome shotgun (WGS) entry which is preliminary data.</text>
</comment>
<proteinExistence type="predicted"/>
<dbReference type="InterPro" id="IPR026983">
    <property type="entry name" value="DHC"/>
</dbReference>
<dbReference type="FunFam" id="1.10.8.1220:FF:000007">
    <property type="entry name" value="Cytoplasmic dynein heavy chain 2"/>
    <property type="match status" value="1"/>
</dbReference>
<evidence type="ECO:0008006" key="6">
    <source>
        <dbReference type="Google" id="ProtNLM"/>
    </source>
</evidence>
<organism evidence="4 5">
    <name type="scientific">Caenorhabditis nigoni</name>
    <dbReference type="NCBI Taxonomy" id="1611254"/>
    <lineage>
        <taxon>Eukaryota</taxon>
        <taxon>Metazoa</taxon>
        <taxon>Ecdysozoa</taxon>
        <taxon>Nematoda</taxon>
        <taxon>Chromadorea</taxon>
        <taxon>Rhabditida</taxon>
        <taxon>Rhabditina</taxon>
        <taxon>Rhabditomorpha</taxon>
        <taxon>Rhabditoidea</taxon>
        <taxon>Rhabditidae</taxon>
        <taxon>Peloderinae</taxon>
        <taxon>Caenorhabditis</taxon>
    </lineage>
</organism>
<evidence type="ECO:0000256" key="1">
    <source>
        <dbReference type="SAM" id="Coils"/>
    </source>
</evidence>
<dbReference type="STRING" id="1611254.A0A2G5VN37"/>
<feature type="domain" description="Dynein heavy chain ATP-binding dynein motor region" evidence="3">
    <location>
        <begin position="236"/>
        <end position="296"/>
    </location>
</feature>
<dbReference type="Gene3D" id="1.10.8.1220">
    <property type="match status" value="1"/>
</dbReference>
<evidence type="ECO:0000259" key="2">
    <source>
        <dbReference type="Pfam" id="PF12777"/>
    </source>
</evidence>
<dbReference type="AlphaFoldDB" id="A0A2G5VN37"/>
<dbReference type="Gene3D" id="3.40.50.300">
    <property type="entry name" value="P-loop containing nucleotide triphosphate hydrolases"/>
    <property type="match status" value="1"/>
</dbReference>
<evidence type="ECO:0000313" key="4">
    <source>
        <dbReference type="EMBL" id="PIC53070.1"/>
    </source>
</evidence>
<protein>
    <recommendedName>
        <fullName evidence="6">Dynein heavy chain coiled coil stalk domain-containing protein</fullName>
    </recommendedName>
</protein>
<dbReference type="GO" id="GO:0007018">
    <property type="term" value="P:microtubule-based movement"/>
    <property type="evidence" value="ECO:0007669"/>
    <property type="project" value="InterPro"/>
</dbReference>
<feature type="coiled-coil region" evidence="1">
    <location>
        <begin position="33"/>
        <end position="102"/>
    </location>
</feature>
<dbReference type="GO" id="GO:0045505">
    <property type="term" value="F:dynein intermediate chain binding"/>
    <property type="evidence" value="ECO:0007669"/>
    <property type="project" value="InterPro"/>
</dbReference>
<dbReference type="Proteomes" id="UP000230233">
    <property type="component" value="Chromosome I"/>
</dbReference>
<name>A0A2G5VN37_9PELO</name>
<sequence>MEKYIQNPDWEFEKVPSVACGPMVKWARAQLLYSTMLHKVEPLRNELKRLEKEAAKKTEEGKVVDVKITELEESIGKYKEEYAQLIGQAENIKQDLSSVQEKVNRPTQLLSSLRPERDRWSSGSAGFSQQMDSLVGDALLSSAFLAYAEYYDQMIRDEIFQKWFNHVVNAGLHFRHDLARIEYLSTVDDRLQWQLNSLPVDDLCTENAIMLHRFKRYPLIIDRSGQAVEYIMKQPERPDVDKKRNDLLKLQGEFAVRLRHLEKALLAALNESKVKILDDNSVIETLERLKNEAAEVDAVSAQYQRLATACSHVYHTLQQLNEIHFLYHYSLNFLVEIFTYVLKTPELSSTIDYAKRLRIITTSLFKTVFRRVSRGMLHTDKVLLALLLMRIHIRSNPAAPAYEQHFDLLLGRSDVVTKTVESESVIPSGLDFLSMDNKKAISKTAKLNGFENVFAQLKSNAAAVTSWLTHDNPESNVPVIWEDTDNKLTPLCIAMNSMIVVHALRPDRLMASAHRVVCTAFDDHFMQQDKVVDILSIVDNEVAPSEPVLLRSATGYDASGKIEDLAVETSRQLTSIAIGSAEGFIQADSALAAATKSDDGSFSRTFIWLPAGLPNWRKDFIR</sequence>
<dbReference type="GO" id="GO:0030286">
    <property type="term" value="C:dynein complex"/>
    <property type="evidence" value="ECO:0007669"/>
    <property type="project" value="InterPro"/>
</dbReference>
<dbReference type="PANTHER" id="PTHR45703">
    <property type="entry name" value="DYNEIN HEAVY CHAIN"/>
    <property type="match status" value="1"/>
</dbReference>
<dbReference type="Pfam" id="PF12777">
    <property type="entry name" value="MT"/>
    <property type="match status" value="1"/>
</dbReference>
<keyword evidence="5" id="KW-1185">Reference proteome</keyword>
<dbReference type="GO" id="GO:0051959">
    <property type="term" value="F:dynein light intermediate chain binding"/>
    <property type="evidence" value="ECO:0007669"/>
    <property type="project" value="InterPro"/>
</dbReference>
<accession>A0A2G5VN37</accession>
<feature type="domain" description="Dynein heavy chain coiled coil stalk" evidence="2">
    <location>
        <begin position="3"/>
        <end position="164"/>
    </location>
</feature>
<feature type="domain" description="Dynein heavy chain ATP-binding dynein motor region" evidence="3">
    <location>
        <begin position="192"/>
        <end position="233"/>
    </location>
</feature>
<dbReference type="InterPro" id="IPR035706">
    <property type="entry name" value="AAA_9"/>
</dbReference>
<evidence type="ECO:0000259" key="3">
    <source>
        <dbReference type="Pfam" id="PF12781"/>
    </source>
</evidence>
<gene>
    <name evidence="4" type="primary">Cnig_chr_I.g2922</name>
    <name evidence="4" type="ORF">B9Z55_002922</name>
</gene>
<dbReference type="Gene3D" id="1.20.920.20">
    <property type="match status" value="1"/>
</dbReference>
<dbReference type="OrthoDB" id="14187at2759"/>
<dbReference type="InterPro" id="IPR027417">
    <property type="entry name" value="P-loop_NTPase"/>
</dbReference>
<reference evidence="5" key="1">
    <citation type="submission" date="2017-10" db="EMBL/GenBank/DDBJ databases">
        <title>Rapid genome shrinkage in a self-fertile nematode reveals novel sperm competition proteins.</title>
        <authorList>
            <person name="Yin D."/>
            <person name="Schwarz E.M."/>
            <person name="Thomas C.G."/>
            <person name="Felde R.L."/>
            <person name="Korf I.F."/>
            <person name="Cutter A.D."/>
            <person name="Schartner C.M."/>
            <person name="Ralston E.J."/>
            <person name="Meyer B.J."/>
            <person name="Haag E.S."/>
        </authorList>
    </citation>
    <scope>NUCLEOTIDE SEQUENCE [LARGE SCALE GENOMIC DNA]</scope>
    <source>
        <strain evidence="5">JU1422</strain>
    </source>
</reference>
<keyword evidence="1" id="KW-0175">Coiled coil</keyword>
<dbReference type="PANTHER" id="PTHR45703:SF36">
    <property type="entry name" value="DYNEIN HEAVY CHAIN, CYTOPLASMIC"/>
    <property type="match status" value="1"/>
</dbReference>
<dbReference type="EMBL" id="PDUG01000001">
    <property type="protein sequence ID" value="PIC53070.1"/>
    <property type="molecule type" value="Genomic_DNA"/>
</dbReference>
<dbReference type="Pfam" id="PF12781">
    <property type="entry name" value="AAA_9"/>
    <property type="match status" value="2"/>
</dbReference>
<dbReference type="InterPro" id="IPR024743">
    <property type="entry name" value="Dynein_HC_stalk"/>
</dbReference>